<accession>A0A9X1HWR1</accession>
<name>A0A9X1HWR1_9BACT</name>
<dbReference type="SUPFAM" id="SSF52141">
    <property type="entry name" value="Uracil-DNA glycosylase-like"/>
    <property type="match status" value="1"/>
</dbReference>
<comment type="caution">
    <text evidence="2">The sequence shown here is derived from an EMBL/GenBank/DDBJ whole genome shotgun (WGS) entry which is preliminary data.</text>
</comment>
<dbReference type="EMBL" id="JAIXNE010000006">
    <property type="protein sequence ID" value="MCA6078473.1"/>
    <property type="molecule type" value="Genomic_DNA"/>
</dbReference>
<dbReference type="InterPro" id="IPR036895">
    <property type="entry name" value="Uracil-DNA_glycosylase-like_sf"/>
</dbReference>
<feature type="domain" description="Uracil-DNA glycosylase-like" evidence="1">
    <location>
        <begin position="46"/>
        <end position="213"/>
    </location>
</feature>
<dbReference type="Proteomes" id="UP001139409">
    <property type="component" value="Unassembled WGS sequence"/>
</dbReference>
<dbReference type="InterPro" id="IPR032579">
    <property type="entry name" value="Phe_SMUG2-like"/>
</dbReference>
<sequence length="228" mass="26841">MTFGEKIFKYYQQINVPQDLPTGVEVLYPFDSTEVADLTRSFYMRYFNDKRPRTFLIGINPGRFGGGSTGIPFTDPKILEEKLQIPNTLDKRHELSSRFVYQMIDALGGPEKFYDSFYFTSVCPLGFVRDGKNLNYYDDKALEEALEEYMAGEMRKQLDFGGNEIAFSLGMGKNIKFLKEFNRRHNLFKEIRPLPHPRWIMQYRLKRLDEFIGVYRETLAPFMPDFHK</sequence>
<dbReference type="Gene3D" id="3.40.470.10">
    <property type="entry name" value="Uracil-DNA glycosylase-like domain"/>
    <property type="match status" value="1"/>
</dbReference>
<proteinExistence type="predicted"/>
<keyword evidence="3" id="KW-1185">Reference proteome</keyword>
<dbReference type="InterPro" id="IPR005122">
    <property type="entry name" value="Uracil-DNA_glycosylase-like"/>
</dbReference>
<protein>
    <submittedName>
        <fullName evidence="2">DUF4918 family protein</fullName>
    </submittedName>
</protein>
<evidence type="ECO:0000313" key="3">
    <source>
        <dbReference type="Proteomes" id="UP001139409"/>
    </source>
</evidence>
<dbReference type="CDD" id="cd19375">
    <property type="entry name" value="UDG-F3-like_SMUG2"/>
    <property type="match status" value="1"/>
</dbReference>
<gene>
    <name evidence="2" type="ORF">LDX50_26605</name>
</gene>
<evidence type="ECO:0000313" key="2">
    <source>
        <dbReference type="EMBL" id="MCA6078473.1"/>
    </source>
</evidence>
<dbReference type="AlphaFoldDB" id="A0A9X1HWR1"/>
<evidence type="ECO:0000259" key="1">
    <source>
        <dbReference type="Pfam" id="PF03167"/>
    </source>
</evidence>
<reference evidence="2" key="1">
    <citation type="submission" date="2021-09" db="EMBL/GenBank/DDBJ databases">
        <title>Fulvivirga sp. isolated from coastal sediment.</title>
        <authorList>
            <person name="Yu H."/>
        </authorList>
    </citation>
    <scope>NUCLEOTIDE SEQUENCE</scope>
    <source>
        <strain evidence="2">1062</strain>
    </source>
</reference>
<dbReference type="Pfam" id="PF03167">
    <property type="entry name" value="UDG"/>
    <property type="match status" value="1"/>
</dbReference>
<organism evidence="2 3">
    <name type="scientific">Fulvivirga sedimenti</name>
    <dbReference type="NCBI Taxonomy" id="2879465"/>
    <lineage>
        <taxon>Bacteria</taxon>
        <taxon>Pseudomonadati</taxon>
        <taxon>Bacteroidota</taxon>
        <taxon>Cytophagia</taxon>
        <taxon>Cytophagales</taxon>
        <taxon>Fulvivirgaceae</taxon>
        <taxon>Fulvivirga</taxon>
    </lineage>
</organism>